<reference evidence="2" key="2">
    <citation type="submission" date="2023-02" db="EMBL/GenBank/DDBJ databases">
        <authorList>
            <consortium name="DOE Joint Genome Institute"/>
            <person name="Mondo S.J."/>
            <person name="Chang Y."/>
            <person name="Wang Y."/>
            <person name="Ahrendt S."/>
            <person name="Andreopoulos W."/>
            <person name="Barry K."/>
            <person name="Beard J."/>
            <person name="Benny G.L."/>
            <person name="Blankenship S."/>
            <person name="Bonito G."/>
            <person name="Cuomo C."/>
            <person name="Desiro A."/>
            <person name="Gervers K.A."/>
            <person name="Hundley H."/>
            <person name="Kuo A."/>
            <person name="LaButti K."/>
            <person name="Lang B.F."/>
            <person name="Lipzen A."/>
            <person name="O'Donnell K."/>
            <person name="Pangilinan J."/>
            <person name="Reynolds N."/>
            <person name="Sandor L."/>
            <person name="Smith M.W."/>
            <person name="Tsang A."/>
            <person name="Grigoriev I.V."/>
            <person name="Stajich J.E."/>
            <person name="Spatafora J.W."/>
        </authorList>
    </citation>
    <scope>NUCLEOTIDE SEQUENCE</scope>
    <source>
        <strain evidence="2">RSA 2281</strain>
    </source>
</reference>
<feature type="signal peptide" evidence="1">
    <location>
        <begin position="1"/>
        <end position="18"/>
    </location>
</feature>
<feature type="chain" id="PRO_5042055372" evidence="1">
    <location>
        <begin position="19"/>
        <end position="134"/>
    </location>
</feature>
<comment type="caution">
    <text evidence="2">The sequence shown here is derived from an EMBL/GenBank/DDBJ whole genome shotgun (WGS) entry which is preliminary data.</text>
</comment>
<accession>A0AAD5P7C4</accession>
<keyword evidence="3" id="KW-1185">Reference proteome</keyword>
<reference evidence="2" key="1">
    <citation type="journal article" date="2022" name="IScience">
        <title>Evolution of zygomycete secretomes and the origins of terrestrial fungal ecologies.</title>
        <authorList>
            <person name="Chang Y."/>
            <person name="Wang Y."/>
            <person name="Mondo S."/>
            <person name="Ahrendt S."/>
            <person name="Andreopoulos W."/>
            <person name="Barry K."/>
            <person name="Beard J."/>
            <person name="Benny G.L."/>
            <person name="Blankenship S."/>
            <person name="Bonito G."/>
            <person name="Cuomo C."/>
            <person name="Desiro A."/>
            <person name="Gervers K.A."/>
            <person name="Hundley H."/>
            <person name="Kuo A."/>
            <person name="LaButti K."/>
            <person name="Lang B.F."/>
            <person name="Lipzen A."/>
            <person name="O'Donnell K."/>
            <person name="Pangilinan J."/>
            <person name="Reynolds N."/>
            <person name="Sandor L."/>
            <person name="Smith M.E."/>
            <person name="Tsang A."/>
            <person name="Grigoriev I.V."/>
            <person name="Stajich J.E."/>
            <person name="Spatafora J.W."/>
        </authorList>
    </citation>
    <scope>NUCLEOTIDE SEQUENCE</scope>
    <source>
        <strain evidence="2">RSA 2281</strain>
    </source>
</reference>
<protein>
    <submittedName>
        <fullName evidence="2">Uncharacterized protein</fullName>
    </submittedName>
</protein>
<name>A0AAD5P7C4_9FUNG</name>
<evidence type="ECO:0000256" key="1">
    <source>
        <dbReference type="SAM" id="SignalP"/>
    </source>
</evidence>
<organism evidence="2 3">
    <name type="scientific">Phascolomyces articulosus</name>
    <dbReference type="NCBI Taxonomy" id="60185"/>
    <lineage>
        <taxon>Eukaryota</taxon>
        <taxon>Fungi</taxon>
        <taxon>Fungi incertae sedis</taxon>
        <taxon>Mucoromycota</taxon>
        <taxon>Mucoromycotina</taxon>
        <taxon>Mucoromycetes</taxon>
        <taxon>Mucorales</taxon>
        <taxon>Lichtheimiaceae</taxon>
        <taxon>Phascolomyces</taxon>
    </lineage>
</organism>
<evidence type="ECO:0000313" key="2">
    <source>
        <dbReference type="EMBL" id="KAI9244832.1"/>
    </source>
</evidence>
<sequence>MLLYLIIFLASLTPLLLCSLPEYKRNSQVHVILTNSINEDQVSSQIQSLAQRHGCMYVRVKEPVASVVFPLTTLDQLDVLQYVLSFGKMFDDLEIPSVPSTLQHYISQKWCQAEGVIIDKKSSGLIKFLTVVHL</sequence>
<evidence type="ECO:0000313" key="3">
    <source>
        <dbReference type="Proteomes" id="UP001209540"/>
    </source>
</evidence>
<keyword evidence="1" id="KW-0732">Signal</keyword>
<dbReference type="EMBL" id="JAIXMP010000056">
    <property type="protein sequence ID" value="KAI9244832.1"/>
    <property type="molecule type" value="Genomic_DNA"/>
</dbReference>
<dbReference type="AlphaFoldDB" id="A0AAD5P7C4"/>
<dbReference type="Proteomes" id="UP001209540">
    <property type="component" value="Unassembled WGS sequence"/>
</dbReference>
<proteinExistence type="predicted"/>
<gene>
    <name evidence="2" type="ORF">BDA99DRAFT_543878</name>
</gene>